<evidence type="ECO:0000256" key="1">
    <source>
        <dbReference type="ARBA" id="ARBA00023002"/>
    </source>
</evidence>
<sequence length="375" mass="40180">MKHITIIGCGVVGAAIAYELSLCQGVQVTVIDQTAPAQGSTAAALGVGMAVISHKVKGRNWQLRERSLKRYQTLIPELELLTGRTIQHNTHGILSLCFAAEDLPRWRSLQAIRHQQGYELELWEPEQVSDRCPHLSTAGVVAGIYSPQDFQVNPTDLTLALVDGAQANGAEFHFDQPVVGFDGAAREASVQEDHRCTAVHTPNQSFATDAIVLAAGLGTLPLTQTLHQSTSIGPVLGQALRLHLDEPLGNLDFQPVVNGNDIHLVPLSNGDCWVGATVEFPPDTGLDEALAIKPEAERLDEVLASAVAYCPALAAGKITHRWSGLRPRPQGQAAPVIQSLTGYSNIWLATGHYRNGVLLAPATALAIRNVLEQLG</sequence>
<evidence type="ECO:0000259" key="2">
    <source>
        <dbReference type="Pfam" id="PF01266"/>
    </source>
</evidence>
<comment type="caution">
    <text evidence="3">The sequence shown here is derived from an EMBL/GenBank/DDBJ whole genome shotgun (WGS) entry which is preliminary data.</text>
</comment>
<feature type="domain" description="FAD dependent oxidoreductase" evidence="2">
    <location>
        <begin position="4"/>
        <end position="366"/>
    </location>
</feature>
<dbReference type="InterPro" id="IPR036188">
    <property type="entry name" value="FAD/NAD-bd_sf"/>
</dbReference>
<dbReference type="PANTHER" id="PTHR13847:SF289">
    <property type="entry name" value="GLYCINE OXIDASE"/>
    <property type="match status" value="1"/>
</dbReference>
<name>A0ABV0K7H2_9CYAN</name>
<keyword evidence="1" id="KW-0560">Oxidoreductase</keyword>
<dbReference type="SUPFAM" id="SSF54373">
    <property type="entry name" value="FAD-linked reductases, C-terminal domain"/>
    <property type="match status" value="1"/>
</dbReference>
<dbReference type="Pfam" id="PF01266">
    <property type="entry name" value="DAO"/>
    <property type="match status" value="1"/>
</dbReference>
<organism evidence="3 4">
    <name type="scientific">Leptolyngbya subtilissima DQ-A4</name>
    <dbReference type="NCBI Taxonomy" id="2933933"/>
    <lineage>
        <taxon>Bacteria</taxon>
        <taxon>Bacillati</taxon>
        <taxon>Cyanobacteriota</taxon>
        <taxon>Cyanophyceae</taxon>
        <taxon>Leptolyngbyales</taxon>
        <taxon>Leptolyngbyaceae</taxon>
        <taxon>Leptolyngbya group</taxon>
        <taxon>Leptolyngbya</taxon>
    </lineage>
</organism>
<keyword evidence="4" id="KW-1185">Reference proteome</keyword>
<reference evidence="3 4" key="1">
    <citation type="submission" date="2022-04" db="EMBL/GenBank/DDBJ databases">
        <title>Positive selection, recombination, and allopatry shape intraspecific diversity of widespread and dominant cyanobacteria.</title>
        <authorList>
            <person name="Wei J."/>
            <person name="Shu W."/>
            <person name="Hu C."/>
        </authorList>
    </citation>
    <scope>NUCLEOTIDE SEQUENCE [LARGE SCALE GENOMIC DNA]</scope>
    <source>
        <strain evidence="3 4">DQ-A4</strain>
    </source>
</reference>
<dbReference type="PANTHER" id="PTHR13847">
    <property type="entry name" value="SARCOSINE DEHYDROGENASE-RELATED"/>
    <property type="match status" value="1"/>
</dbReference>
<dbReference type="RefSeq" id="WP_190704172.1">
    <property type="nucleotide sequence ID" value="NZ_JAMPKX010000007.1"/>
</dbReference>
<dbReference type="Proteomes" id="UP001482513">
    <property type="component" value="Unassembled WGS sequence"/>
</dbReference>
<accession>A0ABV0K7H2</accession>
<evidence type="ECO:0000313" key="3">
    <source>
        <dbReference type="EMBL" id="MEP0948481.1"/>
    </source>
</evidence>
<evidence type="ECO:0000313" key="4">
    <source>
        <dbReference type="Proteomes" id="UP001482513"/>
    </source>
</evidence>
<dbReference type="SUPFAM" id="SSF51905">
    <property type="entry name" value="FAD/NAD(P)-binding domain"/>
    <property type="match status" value="1"/>
</dbReference>
<dbReference type="Gene3D" id="3.30.9.10">
    <property type="entry name" value="D-Amino Acid Oxidase, subunit A, domain 2"/>
    <property type="match status" value="1"/>
</dbReference>
<protein>
    <submittedName>
        <fullName evidence="3">FAD-binding oxidoreductase</fullName>
    </submittedName>
</protein>
<dbReference type="InterPro" id="IPR006076">
    <property type="entry name" value="FAD-dep_OxRdtase"/>
</dbReference>
<dbReference type="EMBL" id="JAMPKX010000007">
    <property type="protein sequence ID" value="MEP0948481.1"/>
    <property type="molecule type" value="Genomic_DNA"/>
</dbReference>
<gene>
    <name evidence="3" type="ORF">NC992_16470</name>
</gene>
<proteinExistence type="predicted"/>
<dbReference type="Gene3D" id="3.50.50.60">
    <property type="entry name" value="FAD/NAD(P)-binding domain"/>
    <property type="match status" value="1"/>
</dbReference>